<evidence type="ECO:0000256" key="1">
    <source>
        <dbReference type="ARBA" id="ARBA00004613"/>
    </source>
</evidence>
<keyword evidence="2" id="KW-0964">Secreted</keyword>
<dbReference type="InterPro" id="IPR013098">
    <property type="entry name" value="Ig_I-set"/>
</dbReference>
<evidence type="ECO:0000256" key="2">
    <source>
        <dbReference type="ARBA" id="ARBA00022525"/>
    </source>
</evidence>
<dbReference type="FunFam" id="2.60.40.10:FF:000032">
    <property type="entry name" value="palladin isoform X1"/>
    <property type="match status" value="1"/>
</dbReference>
<dbReference type="Pfam" id="PF07679">
    <property type="entry name" value="I-set"/>
    <property type="match status" value="1"/>
</dbReference>
<dbReference type="InterPro" id="IPR036179">
    <property type="entry name" value="Ig-like_dom_sf"/>
</dbReference>
<organism evidence="8">
    <name type="scientific">Timema poppense</name>
    <name type="common">Walking stick</name>
    <dbReference type="NCBI Taxonomy" id="170557"/>
    <lineage>
        <taxon>Eukaryota</taxon>
        <taxon>Metazoa</taxon>
        <taxon>Ecdysozoa</taxon>
        <taxon>Arthropoda</taxon>
        <taxon>Hexapoda</taxon>
        <taxon>Insecta</taxon>
        <taxon>Pterygota</taxon>
        <taxon>Neoptera</taxon>
        <taxon>Polyneoptera</taxon>
        <taxon>Phasmatodea</taxon>
        <taxon>Timematodea</taxon>
        <taxon>Timematoidea</taxon>
        <taxon>Timematidae</taxon>
        <taxon>Timema</taxon>
    </lineage>
</organism>
<evidence type="ECO:0000259" key="7">
    <source>
        <dbReference type="PROSITE" id="PS50835"/>
    </source>
</evidence>
<dbReference type="SMART" id="SM00409">
    <property type="entry name" value="IG"/>
    <property type="match status" value="1"/>
</dbReference>
<dbReference type="SMART" id="SM00408">
    <property type="entry name" value="IGc2"/>
    <property type="match status" value="1"/>
</dbReference>
<dbReference type="CDD" id="cd00104">
    <property type="entry name" value="KAZAL_FS"/>
    <property type="match status" value="1"/>
</dbReference>
<evidence type="ECO:0000256" key="4">
    <source>
        <dbReference type="ARBA" id="ARBA00023157"/>
    </source>
</evidence>
<protein>
    <recommendedName>
        <fullName evidence="7">Ig-like domain-containing protein</fullName>
    </recommendedName>
</protein>
<dbReference type="EMBL" id="OD001410">
    <property type="protein sequence ID" value="CAD7401785.1"/>
    <property type="molecule type" value="Genomic_DNA"/>
</dbReference>
<evidence type="ECO:0000256" key="6">
    <source>
        <dbReference type="SAM" id="MobiDB-lite"/>
    </source>
</evidence>
<dbReference type="GO" id="GO:0005576">
    <property type="term" value="C:extracellular region"/>
    <property type="evidence" value="ECO:0007669"/>
    <property type="project" value="UniProtKB-SubCell"/>
</dbReference>
<reference evidence="8" key="1">
    <citation type="submission" date="2020-11" db="EMBL/GenBank/DDBJ databases">
        <authorList>
            <person name="Tran Van P."/>
        </authorList>
    </citation>
    <scope>NUCLEOTIDE SEQUENCE</scope>
</reference>
<dbReference type="InterPro" id="IPR003599">
    <property type="entry name" value="Ig_sub"/>
</dbReference>
<dbReference type="PANTHER" id="PTHR14186">
    <property type="entry name" value="INSULIN-LIKE GROWTH FACTOR BINDING PROTEIN-RELATED"/>
    <property type="match status" value="1"/>
</dbReference>
<evidence type="ECO:0000256" key="3">
    <source>
        <dbReference type="ARBA" id="ARBA00022729"/>
    </source>
</evidence>
<keyword evidence="5" id="KW-0393">Immunoglobulin domain</keyword>
<comment type="subcellular location">
    <subcellularLocation>
        <location evidence="1">Secreted</location>
    </subcellularLocation>
</comment>
<dbReference type="InterPro" id="IPR013783">
    <property type="entry name" value="Ig-like_fold"/>
</dbReference>
<keyword evidence="4" id="KW-1015">Disulfide bond</keyword>
<dbReference type="Pfam" id="PF07648">
    <property type="entry name" value="Kazal_2"/>
    <property type="match status" value="1"/>
</dbReference>
<dbReference type="SUPFAM" id="SSF48726">
    <property type="entry name" value="Immunoglobulin"/>
    <property type="match status" value="1"/>
</dbReference>
<dbReference type="Gene3D" id="2.60.40.10">
    <property type="entry name" value="Immunoglobulins"/>
    <property type="match status" value="1"/>
</dbReference>
<gene>
    <name evidence="8" type="ORF">TPSB3V08_LOCUS3255</name>
</gene>
<sequence length="364" mass="40910">MADKKLNTCKPIVSDKQILDILWDELPEDNNPDTDIESDDDLDSEQNDDVEDIPRDISTGNTFDDIFLTELSKQHESTDTILSHQRDEPEALCVCKETQVACGSNNRTYDSVCQMNQEVADSGFPNTLYLKHWGPCRSDHYHHIITLCVWCVDNLYTPANGMTNRTALRTLTLDGSVDEKSMFVEMFAYPSTLLKHVRTPLFDGSSKYRHWVDRGNTRGFVPVSLEFAAHCSVRYSGSVPTERQNVYMHRRPNYIPFTIVPWIISGPQDIGSSLGQGLALDCEVKGYPIPSIHWEFKADDGTSRMLPSDDLYMAVQVRGGPEPYMATSWVQIVSLRHKDTGTYTCVATNTEGVVRASAQVGVRG</sequence>
<feature type="region of interest" description="Disordered" evidence="6">
    <location>
        <begin position="25"/>
        <end position="55"/>
    </location>
</feature>
<dbReference type="PANTHER" id="PTHR14186:SF19">
    <property type="entry name" value="INSULIN-LIKE GROWTH FACTOR-BINDING PROTEIN 7"/>
    <property type="match status" value="1"/>
</dbReference>
<accession>A0A7R9CSM1</accession>
<proteinExistence type="predicted"/>
<name>A0A7R9CSM1_TIMPO</name>
<dbReference type="InterPro" id="IPR003598">
    <property type="entry name" value="Ig_sub2"/>
</dbReference>
<dbReference type="PROSITE" id="PS50835">
    <property type="entry name" value="IG_LIKE"/>
    <property type="match status" value="1"/>
</dbReference>
<evidence type="ECO:0000313" key="8">
    <source>
        <dbReference type="EMBL" id="CAD7401785.1"/>
    </source>
</evidence>
<dbReference type="InterPro" id="IPR007110">
    <property type="entry name" value="Ig-like_dom"/>
</dbReference>
<dbReference type="InterPro" id="IPR002350">
    <property type="entry name" value="Kazal_dom"/>
</dbReference>
<keyword evidence="3" id="KW-0732">Signal</keyword>
<dbReference type="GO" id="GO:0009966">
    <property type="term" value="P:regulation of signal transduction"/>
    <property type="evidence" value="ECO:0007669"/>
    <property type="project" value="TreeGrafter"/>
</dbReference>
<feature type="domain" description="Ig-like" evidence="7">
    <location>
        <begin position="261"/>
        <end position="361"/>
    </location>
</feature>
<dbReference type="SUPFAM" id="SSF100895">
    <property type="entry name" value="Kazal-type serine protease inhibitors"/>
    <property type="match status" value="1"/>
</dbReference>
<evidence type="ECO:0000256" key="5">
    <source>
        <dbReference type="ARBA" id="ARBA00023319"/>
    </source>
</evidence>
<dbReference type="InterPro" id="IPR036058">
    <property type="entry name" value="Kazal_dom_sf"/>
</dbReference>
<feature type="compositionally biased region" description="Acidic residues" evidence="6">
    <location>
        <begin position="25"/>
        <end position="51"/>
    </location>
</feature>
<dbReference type="SMART" id="SM00280">
    <property type="entry name" value="KAZAL"/>
    <property type="match status" value="1"/>
</dbReference>
<dbReference type="Gene3D" id="3.30.60.30">
    <property type="match status" value="1"/>
</dbReference>
<dbReference type="GO" id="GO:0001558">
    <property type="term" value="P:regulation of cell growth"/>
    <property type="evidence" value="ECO:0007669"/>
    <property type="project" value="InterPro"/>
</dbReference>
<dbReference type="GO" id="GO:0005520">
    <property type="term" value="F:insulin-like growth factor binding"/>
    <property type="evidence" value="ECO:0007669"/>
    <property type="project" value="InterPro"/>
</dbReference>
<dbReference type="InterPro" id="IPR011390">
    <property type="entry name" value="IGFBP_rP_mac25"/>
</dbReference>
<dbReference type="AlphaFoldDB" id="A0A7R9CSM1"/>